<evidence type="ECO:0000313" key="9">
    <source>
        <dbReference type="Proteomes" id="UP000694005"/>
    </source>
</evidence>
<dbReference type="InterPro" id="IPR047192">
    <property type="entry name" value="Euk_RPA1_DBD_C"/>
</dbReference>
<dbReference type="GO" id="GO:0003677">
    <property type="term" value="F:DNA binding"/>
    <property type="evidence" value="ECO:0007669"/>
    <property type="project" value="UniProtKB-KW"/>
</dbReference>
<dbReference type="InterPro" id="IPR003871">
    <property type="entry name" value="RFA1B/D_OB_1st"/>
</dbReference>
<keyword evidence="2" id="KW-0479">Metal-binding</keyword>
<dbReference type="EMBL" id="LS974619">
    <property type="protein sequence ID" value="CAG7884360.1"/>
    <property type="molecule type" value="Genomic_DNA"/>
</dbReference>
<dbReference type="AlphaFoldDB" id="A0A8D9GPF0"/>
<dbReference type="PANTHER" id="PTHR47165:SF4">
    <property type="entry name" value="OS03G0429900 PROTEIN"/>
    <property type="match status" value="1"/>
</dbReference>
<dbReference type="InterPro" id="IPR012340">
    <property type="entry name" value="NA-bd_OB-fold"/>
</dbReference>
<evidence type="ECO:0008006" key="10">
    <source>
        <dbReference type="Google" id="ProtNLM"/>
    </source>
</evidence>
<keyword evidence="5" id="KW-0238">DNA-binding</keyword>
<proteinExistence type="inferred from homology"/>
<dbReference type="Gramene" id="A03p57030.2_BraZ1">
    <property type="protein sequence ID" value="A03p57030.2_BraZ1.CDS"/>
    <property type="gene ID" value="A03g57030.2_BraZ1"/>
</dbReference>
<keyword evidence="4" id="KW-0862">Zinc</keyword>
<evidence type="ECO:0000259" key="6">
    <source>
        <dbReference type="Pfam" id="PF02721"/>
    </source>
</evidence>
<evidence type="ECO:0000256" key="5">
    <source>
        <dbReference type="ARBA" id="ARBA00023125"/>
    </source>
</evidence>
<evidence type="ECO:0000256" key="2">
    <source>
        <dbReference type="ARBA" id="ARBA00022723"/>
    </source>
</evidence>
<organism evidence="8 9">
    <name type="scientific">Brassica campestris</name>
    <name type="common">Field mustard</name>
    <dbReference type="NCBI Taxonomy" id="3711"/>
    <lineage>
        <taxon>Eukaryota</taxon>
        <taxon>Viridiplantae</taxon>
        <taxon>Streptophyta</taxon>
        <taxon>Embryophyta</taxon>
        <taxon>Tracheophyta</taxon>
        <taxon>Spermatophyta</taxon>
        <taxon>Magnoliopsida</taxon>
        <taxon>eudicotyledons</taxon>
        <taxon>Gunneridae</taxon>
        <taxon>Pentapetalae</taxon>
        <taxon>rosids</taxon>
        <taxon>malvids</taxon>
        <taxon>Brassicales</taxon>
        <taxon>Brassicaceae</taxon>
        <taxon>Brassiceae</taxon>
        <taxon>Brassica</taxon>
    </lineage>
</organism>
<dbReference type="CDD" id="cd04481">
    <property type="entry name" value="RPA1_DBD_B_like"/>
    <property type="match status" value="1"/>
</dbReference>
<dbReference type="InterPro" id="IPR013955">
    <property type="entry name" value="Rep_factor-A_C"/>
</dbReference>
<keyword evidence="3" id="KW-0863">Zinc-finger</keyword>
<accession>A0A8D9GPF0</accession>
<dbReference type="CDD" id="cd04476">
    <property type="entry name" value="RPA1_DBD_C"/>
    <property type="match status" value="1"/>
</dbReference>
<reference evidence="8 9" key="1">
    <citation type="submission" date="2021-07" db="EMBL/GenBank/DDBJ databases">
        <authorList>
            <consortium name="Genoscope - CEA"/>
            <person name="William W."/>
        </authorList>
    </citation>
    <scope>NUCLEOTIDE SEQUENCE [LARGE SCALE GENOMIC DNA]</scope>
</reference>
<dbReference type="CDD" id="cd04480">
    <property type="entry name" value="RPA1_DBD_A_like"/>
    <property type="match status" value="1"/>
</dbReference>
<gene>
    <name evidence="8" type="ORF">BRAPAZ1V2_A03P57030.2</name>
</gene>
<comment type="similarity">
    <text evidence="1">Belongs to the replication factor A protein 1 family.</text>
</comment>
<dbReference type="SUPFAM" id="SSF50249">
    <property type="entry name" value="Nucleic acid-binding proteins"/>
    <property type="match status" value="3"/>
</dbReference>
<feature type="domain" description="Replication factor A C-terminal" evidence="7">
    <location>
        <begin position="289"/>
        <end position="422"/>
    </location>
</feature>
<dbReference type="GO" id="GO:0008270">
    <property type="term" value="F:zinc ion binding"/>
    <property type="evidence" value="ECO:0007669"/>
    <property type="project" value="UniProtKB-KW"/>
</dbReference>
<dbReference type="Proteomes" id="UP000694005">
    <property type="component" value="Chromosome A03"/>
</dbReference>
<evidence type="ECO:0000256" key="3">
    <source>
        <dbReference type="ARBA" id="ARBA00022771"/>
    </source>
</evidence>
<evidence type="ECO:0000313" key="8">
    <source>
        <dbReference type="EMBL" id="CAG7884360.1"/>
    </source>
</evidence>
<name>A0A8D9GPF0_BRACM</name>
<dbReference type="Gene3D" id="2.40.50.140">
    <property type="entry name" value="Nucleic acid-binding proteins"/>
    <property type="match status" value="3"/>
</dbReference>
<evidence type="ECO:0000256" key="1">
    <source>
        <dbReference type="ARBA" id="ARBA00005690"/>
    </source>
</evidence>
<dbReference type="Pfam" id="PF02721">
    <property type="entry name" value="DUF223"/>
    <property type="match status" value="1"/>
</dbReference>
<feature type="domain" description="Replication protein A 70 kDa DNA-binding subunit B/D first OB fold" evidence="6">
    <location>
        <begin position="3"/>
        <end position="105"/>
    </location>
</feature>
<sequence length="524" mass="58745">MAGFNSVAELKPFKFMWKIKVKIIRLWKQYSAGGGLTIEMVLVDSMGDKIHATVKQDLASQFEPRLTQGASKILINFSLNHSCGSYRTTKHAYKIGFLSTTRVKVCEELPRELSGLQPVKFGDLLDGSLNTHYLVDIIGQIVEVSHVEVVSVNGKDTQKISLELRNTEDERLPMVLWGNFANDVNEAIQMRSGHSIICVLRFGKIKIWKDDRSVSNAYNVSDVSLNPNMAEVAEFVSMLPKDELPLAIVQSKPLSNGSGVSEKEDFFVHTPRKTIAEVLESRQVERCIVRCTIAAIDCDMGWYYLSCKVCSKKVIPVLNENSDNEEDDAGFGHTFYCVKCKVNNPKLVPRYKLHLIVLDNTGNSKLMLFDNLAFQLINLPCLELAGPNCEEIQELGDLPLPITHLVGKTYLFKVAIEKENYLYKHDTYKVLKIITNEELISEFDPNHDSLKTRFDPHHSIISDAPEGSLMLSGGSSQLSESVELTPAKRTCESLFNLEEAVDQNSVTKMTCSTKIKKEKVDKSG</sequence>
<evidence type="ECO:0000259" key="7">
    <source>
        <dbReference type="Pfam" id="PF08646"/>
    </source>
</evidence>
<dbReference type="PANTHER" id="PTHR47165">
    <property type="entry name" value="OS03G0429900 PROTEIN"/>
    <property type="match status" value="1"/>
</dbReference>
<dbReference type="Pfam" id="PF08646">
    <property type="entry name" value="Rep_fac-A_C"/>
    <property type="match status" value="1"/>
</dbReference>
<protein>
    <recommendedName>
        <fullName evidence="10">DUF223 domain-containing protein</fullName>
    </recommendedName>
</protein>
<evidence type="ECO:0000256" key="4">
    <source>
        <dbReference type="ARBA" id="ARBA00022833"/>
    </source>
</evidence>